<evidence type="ECO:0000256" key="8">
    <source>
        <dbReference type="SAM" id="MobiDB-lite"/>
    </source>
</evidence>
<dbReference type="GO" id="GO:0005667">
    <property type="term" value="C:transcription regulator complex"/>
    <property type="evidence" value="ECO:0007669"/>
    <property type="project" value="TreeGrafter"/>
</dbReference>
<sequence length="386" mass="40117">MTRVCSALAPALVWAGITRVCTQTCAGACAHTRVHQDMTTVCAHTRVHRDTCWDPRSHACALPKPRPRVPRAHAGAACPPTCPHVCAHGCVPPLAHACVPPPLRSPRCSARPRPFPHGGVPLRGGGACPAGAAANGAALPPRAGIRRAGGAARRRGFESRRCFRAFPRLGRMCARMEPPFYRPAPFPGGFCRPEPDYGALAGALPPGPPSEPFRGLKPAPCPDGGFFGSGAGTGGFFYPGPGDRDGFTGSFAQALDELHQPGPPNVALPEPSGLAAAGAGGGGGPFPGVPGAAPEAETAEPGPDSPERLQAERRRLRNRLAASRCRRRKLERIARLEQRVRGLRAQNAALAATAAGLRAQVRRLRGSVRDHAGSGCPLPPGAALGF</sequence>
<evidence type="ECO:0000256" key="3">
    <source>
        <dbReference type="ARBA" id="ARBA00023125"/>
    </source>
</evidence>
<evidence type="ECO:0000256" key="5">
    <source>
        <dbReference type="ARBA" id="ARBA00029505"/>
    </source>
</evidence>
<dbReference type="GO" id="GO:0042127">
    <property type="term" value="P:regulation of cell population proliferation"/>
    <property type="evidence" value="ECO:0007669"/>
    <property type="project" value="TreeGrafter"/>
</dbReference>
<keyword evidence="12" id="KW-1185">Reference proteome</keyword>
<feature type="region of interest" description="Disordered" evidence="8">
    <location>
        <begin position="257"/>
        <end position="308"/>
    </location>
</feature>
<reference evidence="11" key="1">
    <citation type="submission" date="2025-08" db="UniProtKB">
        <authorList>
            <consortium name="Ensembl"/>
        </authorList>
    </citation>
    <scope>IDENTIFICATION</scope>
</reference>
<evidence type="ECO:0000256" key="1">
    <source>
        <dbReference type="ARBA" id="ARBA00006882"/>
    </source>
</evidence>
<dbReference type="Gene3D" id="1.20.5.170">
    <property type="match status" value="1"/>
</dbReference>
<dbReference type="PRINTS" id="PR00043">
    <property type="entry name" value="LEUZIPPRJUN"/>
</dbReference>
<dbReference type="InterPro" id="IPR002112">
    <property type="entry name" value="Leuzip_Jun"/>
</dbReference>
<proteinExistence type="inferred from homology"/>
<evidence type="ECO:0000256" key="4">
    <source>
        <dbReference type="ARBA" id="ARBA00023163"/>
    </source>
</evidence>
<accession>A0A8B9N0L4</accession>
<evidence type="ECO:0000256" key="7">
    <source>
        <dbReference type="SAM" id="Coils"/>
    </source>
</evidence>
<dbReference type="PANTHER" id="PTHR11462:SF37">
    <property type="entry name" value="TRANSCRIPTION FACTOR JUNB"/>
    <property type="match status" value="1"/>
</dbReference>
<dbReference type="GO" id="GO:0051726">
    <property type="term" value="P:regulation of cell cycle"/>
    <property type="evidence" value="ECO:0007669"/>
    <property type="project" value="TreeGrafter"/>
</dbReference>
<dbReference type="Pfam" id="PF00170">
    <property type="entry name" value="bZIP_1"/>
    <property type="match status" value="1"/>
</dbReference>
<dbReference type="InterPro" id="IPR050946">
    <property type="entry name" value="AP-1_TF_bZIP"/>
</dbReference>
<keyword evidence="9" id="KW-0732">Signal</keyword>
<evidence type="ECO:0000259" key="10">
    <source>
        <dbReference type="PROSITE" id="PS50217"/>
    </source>
</evidence>
<dbReference type="Ensembl" id="ENSANIT00000015918.1">
    <property type="protein sequence ID" value="ENSANIP00000015387.1"/>
    <property type="gene ID" value="ENSANIG00000010463.1"/>
</dbReference>
<dbReference type="SMART" id="SM00338">
    <property type="entry name" value="BRLZ"/>
    <property type="match status" value="1"/>
</dbReference>
<keyword evidence="2" id="KW-0805">Transcription regulation</keyword>
<feature type="signal peptide" evidence="9">
    <location>
        <begin position="1"/>
        <end position="15"/>
    </location>
</feature>
<protein>
    <recommendedName>
        <fullName evidence="5">Transcription factor JunB</fullName>
    </recommendedName>
    <alternativeName>
        <fullName evidence="6">Transcription factor AP-1 subunit JunB</fullName>
    </alternativeName>
</protein>
<dbReference type="PROSITE" id="PS50217">
    <property type="entry name" value="BZIP"/>
    <property type="match status" value="1"/>
</dbReference>
<dbReference type="SUPFAM" id="SSF57959">
    <property type="entry name" value="Leucine zipper domain"/>
    <property type="match status" value="1"/>
</dbReference>
<reference evidence="11" key="2">
    <citation type="submission" date="2025-09" db="UniProtKB">
        <authorList>
            <consortium name="Ensembl"/>
        </authorList>
    </citation>
    <scope>IDENTIFICATION</scope>
</reference>
<dbReference type="InterPro" id="IPR004827">
    <property type="entry name" value="bZIP"/>
</dbReference>
<name>A0A8B9N0L4_9AVES</name>
<dbReference type="AlphaFoldDB" id="A0A8B9N0L4"/>
<dbReference type="GO" id="GO:0000978">
    <property type="term" value="F:RNA polymerase II cis-regulatory region sequence-specific DNA binding"/>
    <property type="evidence" value="ECO:0007669"/>
    <property type="project" value="TreeGrafter"/>
</dbReference>
<dbReference type="InterPro" id="IPR046347">
    <property type="entry name" value="bZIP_sf"/>
</dbReference>
<evidence type="ECO:0000256" key="6">
    <source>
        <dbReference type="ARBA" id="ARBA00030588"/>
    </source>
</evidence>
<feature type="coiled-coil region" evidence="7">
    <location>
        <begin position="313"/>
        <end position="353"/>
    </location>
</feature>
<dbReference type="GO" id="GO:0000981">
    <property type="term" value="F:DNA-binding transcription factor activity, RNA polymerase II-specific"/>
    <property type="evidence" value="ECO:0007669"/>
    <property type="project" value="TreeGrafter"/>
</dbReference>
<feature type="chain" id="PRO_5034418749" description="Transcription factor JunB" evidence="9">
    <location>
        <begin position="16"/>
        <end position="386"/>
    </location>
</feature>
<evidence type="ECO:0000256" key="9">
    <source>
        <dbReference type="SAM" id="SignalP"/>
    </source>
</evidence>
<dbReference type="Proteomes" id="UP000694541">
    <property type="component" value="Unplaced"/>
</dbReference>
<keyword evidence="7" id="KW-0175">Coiled coil</keyword>
<evidence type="ECO:0000313" key="11">
    <source>
        <dbReference type="Ensembl" id="ENSANIP00000015387.1"/>
    </source>
</evidence>
<organism evidence="11 12">
    <name type="scientific">Accipiter nisus</name>
    <name type="common">Eurasian sparrowhawk</name>
    <dbReference type="NCBI Taxonomy" id="211598"/>
    <lineage>
        <taxon>Eukaryota</taxon>
        <taxon>Metazoa</taxon>
        <taxon>Chordata</taxon>
        <taxon>Craniata</taxon>
        <taxon>Vertebrata</taxon>
        <taxon>Euteleostomi</taxon>
        <taxon>Archelosauria</taxon>
        <taxon>Archosauria</taxon>
        <taxon>Dinosauria</taxon>
        <taxon>Saurischia</taxon>
        <taxon>Theropoda</taxon>
        <taxon>Coelurosauria</taxon>
        <taxon>Aves</taxon>
        <taxon>Neognathae</taxon>
        <taxon>Neoaves</taxon>
        <taxon>Telluraves</taxon>
        <taxon>Accipitrimorphae</taxon>
        <taxon>Accipitriformes</taxon>
        <taxon>Accipitridae</taxon>
        <taxon>Accipitrinae</taxon>
        <taxon>Accipiter</taxon>
    </lineage>
</organism>
<evidence type="ECO:0000313" key="12">
    <source>
        <dbReference type="Proteomes" id="UP000694541"/>
    </source>
</evidence>
<dbReference type="PANTHER" id="PTHR11462">
    <property type="entry name" value="JUN TRANSCRIPTION FACTOR-RELATED"/>
    <property type="match status" value="1"/>
</dbReference>
<keyword evidence="4" id="KW-0804">Transcription</keyword>
<feature type="domain" description="BZIP" evidence="10">
    <location>
        <begin position="308"/>
        <end position="371"/>
    </location>
</feature>
<keyword evidence="3" id="KW-0238">DNA-binding</keyword>
<dbReference type="PROSITE" id="PS00036">
    <property type="entry name" value="BZIP_BASIC"/>
    <property type="match status" value="1"/>
</dbReference>
<comment type="similarity">
    <text evidence="1">Belongs to the bZIP family. Jun subfamily.</text>
</comment>
<feature type="compositionally biased region" description="Low complexity" evidence="8">
    <location>
        <begin position="289"/>
        <end position="302"/>
    </location>
</feature>
<evidence type="ECO:0000256" key="2">
    <source>
        <dbReference type="ARBA" id="ARBA00023015"/>
    </source>
</evidence>